<dbReference type="RefSeq" id="XP_011300983.1">
    <property type="nucleotide sequence ID" value="XM_011302681.1"/>
</dbReference>
<feature type="transmembrane region" description="Helical" evidence="13">
    <location>
        <begin position="128"/>
        <end position="149"/>
    </location>
</feature>
<dbReference type="Gene3D" id="2.60.470.10">
    <property type="entry name" value="Acid-sensing ion channels like domains"/>
    <property type="match status" value="1"/>
</dbReference>
<dbReference type="AlphaFoldDB" id="A0A9R1TYG8"/>
<comment type="similarity">
    <text evidence="2 12">Belongs to the amiloride-sensitive sodium channel (TC 1.A.6) family.</text>
</comment>
<accession>A0A9R1TYG8</accession>
<keyword evidence="6 13" id="KW-1133">Transmembrane helix</keyword>
<sequence>MLGVTDNQQRYLYHHSPSLPFSINSVHLQNPYKSSQKFEGWRNVQNEAVKLRPGFLQKTLDDVSVKRNTESRVRKDYEKGEYFVRNSHLQACWKNFRHLEFTEQYCANSSLHGLKYVGEKSLHILERLFWIIAFACAVLTAAYFIWHLYQKWQNSPIIISISPEPVALTAFPFPSVTVCNMNNANREEAIRINRGNDSVEKLLLEDICNFRNTSMDSDVVGSANWSNVLRFMLNVSQPCEELLRYCFWHQNVTECDRIFNPILTDEGLCCNFNAVHRKYLFYNPLEWNDLNIKYDFETIDWKPESGYDTSVAPDTQPWRPYGAGRYLGLTIVLDAKLKEYYCSSTASVGFKLLLHSPIETPKIADFSLAISPGVETNVIITPRISSASWSILSLPRKKRKCYFTTERKLKYYRTYTERNCLLECEANFTQSQCHCVQYYMPKSANTPICGKKDDKCARDARLLMENNLYDDEEALDRLNRSESPSCNCWPACFETNYETQISQSKLSNAFVVDELYLNNTDQEYFTENMAVIHLYFVESQFPNLVKSELFGFIEFLSNIGGLLGLFMGFSFLSVVEIVYFMTLRLWCRITKGPMRKLQNTSLIKIHTEPKIVYPFSQ</sequence>
<keyword evidence="7" id="KW-0915">Sodium</keyword>
<evidence type="ECO:0000256" key="8">
    <source>
        <dbReference type="ARBA" id="ARBA00023065"/>
    </source>
</evidence>
<keyword evidence="5 12" id="KW-0812">Transmembrane</keyword>
<keyword evidence="4 12" id="KW-0894">Sodium channel</keyword>
<dbReference type="GO" id="GO:0005886">
    <property type="term" value="C:plasma membrane"/>
    <property type="evidence" value="ECO:0007669"/>
    <property type="project" value="TreeGrafter"/>
</dbReference>
<evidence type="ECO:0000256" key="6">
    <source>
        <dbReference type="ARBA" id="ARBA00022989"/>
    </source>
</evidence>
<proteinExistence type="inferred from homology"/>
<keyword evidence="3 12" id="KW-0813">Transport</keyword>
<keyword evidence="10 12" id="KW-0739">Sodium transport</keyword>
<feature type="transmembrane region" description="Helical" evidence="13">
    <location>
        <begin position="562"/>
        <end position="586"/>
    </location>
</feature>
<evidence type="ECO:0000256" key="1">
    <source>
        <dbReference type="ARBA" id="ARBA00004141"/>
    </source>
</evidence>
<evidence type="ECO:0000256" key="13">
    <source>
        <dbReference type="SAM" id="Phobius"/>
    </source>
</evidence>
<dbReference type="GeneID" id="105265273"/>
<dbReference type="PRINTS" id="PR01078">
    <property type="entry name" value="AMINACHANNEL"/>
</dbReference>
<dbReference type="PANTHER" id="PTHR11690:SF243">
    <property type="entry name" value="PICKPOCKET 12-RELATED"/>
    <property type="match status" value="1"/>
</dbReference>
<dbReference type="PANTHER" id="PTHR11690">
    <property type="entry name" value="AMILORIDE-SENSITIVE SODIUM CHANNEL-RELATED"/>
    <property type="match status" value="1"/>
</dbReference>
<dbReference type="OrthoDB" id="6021021at2759"/>
<keyword evidence="14" id="KW-1185">Reference proteome</keyword>
<dbReference type="KEGG" id="fas:105265273"/>
<evidence type="ECO:0000256" key="9">
    <source>
        <dbReference type="ARBA" id="ARBA00023136"/>
    </source>
</evidence>
<dbReference type="Pfam" id="PF00858">
    <property type="entry name" value="ASC"/>
    <property type="match status" value="1"/>
</dbReference>
<dbReference type="Gene3D" id="1.10.287.770">
    <property type="entry name" value="YojJ-like"/>
    <property type="match status" value="1"/>
</dbReference>
<reference evidence="15" key="1">
    <citation type="submission" date="2025-08" db="UniProtKB">
        <authorList>
            <consortium name="RefSeq"/>
        </authorList>
    </citation>
    <scope>IDENTIFICATION</scope>
    <source>
        <strain evidence="15">USDA-PBARC FA_bdor</strain>
        <tissue evidence="15">Whole organism</tissue>
    </source>
</reference>
<evidence type="ECO:0000256" key="2">
    <source>
        <dbReference type="ARBA" id="ARBA00007193"/>
    </source>
</evidence>
<evidence type="ECO:0000256" key="3">
    <source>
        <dbReference type="ARBA" id="ARBA00022448"/>
    </source>
</evidence>
<organism evidence="14 15">
    <name type="scientific">Fopius arisanus</name>
    <dbReference type="NCBI Taxonomy" id="64838"/>
    <lineage>
        <taxon>Eukaryota</taxon>
        <taxon>Metazoa</taxon>
        <taxon>Ecdysozoa</taxon>
        <taxon>Arthropoda</taxon>
        <taxon>Hexapoda</taxon>
        <taxon>Insecta</taxon>
        <taxon>Pterygota</taxon>
        <taxon>Neoptera</taxon>
        <taxon>Endopterygota</taxon>
        <taxon>Hymenoptera</taxon>
        <taxon>Apocrita</taxon>
        <taxon>Ichneumonoidea</taxon>
        <taxon>Braconidae</taxon>
        <taxon>Opiinae</taxon>
        <taxon>Fopius</taxon>
    </lineage>
</organism>
<comment type="subcellular location">
    <subcellularLocation>
        <location evidence="1">Membrane</location>
        <topology evidence="1">Multi-pass membrane protein</topology>
    </subcellularLocation>
</comment>
<evidence type="ECO:0000256" key="7">
    <source>
        <dbReference type="ARBA" id="ARBA00023053"/>
    </source>
</evidence>
<keyword evidence="8 12" id="KW-0406">Ion transport</keyword>
<evidence type="ECO:0000256" key="11">
    <source>
        <dbReference type="ARBA" id="ARBA00023303"/>
    </source>
</evidence>
<dbReference type="Proteomes" id="UP000694866">
    <property type="component" value="Unplaced"/>
</dbReference>
<evidence type="ECO:0000313" key="15">
    <source>
        <dbReference type="RefSeq" id="XP_011300983.1"/>
    </source>
</evidence>
<name>A0A9R1TYG8_9HYME</name>
<evidence type="ECO:0000256" key="5">
    <source>
        <dbReference type="ARBA" id="ARBA00022692"/>
    </source>
</evidence>
<dbReference type="InterPro" id="IPR001873">
    <property type="entry name" value="ENaC"/>
</dbReference>
<evidence type="ECO:0000256" key="10">
    <source>
        <dbReference type="ARBA" id="ARBA00023201"/>
    </source>
</evidence>
<keyword evidence="9 13" id="KW-0472">Membrane</keyword>
<protein>
    <submittedName>
        <fullName evidence="15">Pickpocket protein 28</fullName>
    </submittedName>
</protein>
<evidence type="ECO:0000313" key="14">
    <source>
        <dbReference type="Proteomes" id="UP000694866"/>
    </source>
</evidence>
<evidence type="ECO:0000256" key="12">
    <source>
        <dbReference type="RuleBase" id="RU000679"/>
    </source>
</evidence>
<gene>
    <name evidence="15" type="primary">LOC105265273</name>
</gene>
<evidence type="ECO:0000256" key="4">
    <source>
        <dbReference type="ARBA" id="ARBA00022461"/>
    </source>
</evidence>
<dbReference type="GO" id="GO:0015280">
    <property type="term" value="F:ligand-gated sodium channel activity"/>
    <property type="evidence" value="ECO:0007669"/>
    <property type="project" value="TreeGrafter"/>
</dbReference>
<keyword evidence="11 12" id="KW-0407">Ion channel</keyword>